<name>A0A382VSH7_9ZZZZ</name>
<dbReference type="AlphaFoldDB" id="A0A382VSH7"/>
<dbReference type="EMBL" id="UINC01153916">
    <property type="protein sequence ID" value="SVD48891.1"/>
    <property type="molecule type" value="Genomic_DNA"/>
</dbReference>
<dbReference type="Gene3D" id="3.40.190.10">
    <property type="entry name" value="Periplasmic binding protein-like II"/>
    <property type="match status" value="1"/>
</dbReference>
<accession>A0A382VSH7</accession>
<sequence>VIFCKLQRFSAYRPAQPMPCRPTETGAQGSYGCIIRRQSPRFDEYQNDRRSPIFHCLNKRNVARHMVKSLVRVGDNSAAQPYLAESWNASENLKTGTSNLRKDAKG</sequence>
<reference evidence="1" key="1">
    <citation type="submission" date="2018-05" db="EMBL/GenBank/DDBJ databases">
        <authorList>
            <person name="Lanie J.A."/>
            <person name="Ng W.-L."/>
            <person name="Kazmierczak K.M."/>
            <person name="Andrzejewski T.M."/>
            <person name="Davidsen T.M."/>
            <person name="Wayne K.J."/>
            <person name="Tettelin H."/>
            <person name="Glass J.I."/>
            <person name="Rusch D."/>
            <person name="Podicherti R."/>
            <person name="Tsui H.-C.T."/>
            <person name="Winkler M.E."/>
        </authorList>
    </citation>
    <scope>NUCLEOTIDE SEQUENCE</scope>
</reference>
<feature type="non-terminal residue" evidence="1">
    <location>
        <position position="1"/>
    </location>
</feature>
<dbReference type="SUPFAM" id="SSF53850">
    <property type="entry name" value="Periplasmic binding protein-like II"/>
    <property type="match status" value="1"/>
</dbReference>
<proteinExistence type="predicted"/>
<gene>
    <name evidence="1" type="ORF">METZ01_LOCUS401745</name>
</gene>
<protein>
    <submittedName>
        <fullName evidence="1">Uncharacterized protein</fullName>
    </submittedName>
</protein>
<organism evidence="1">
    <name type="scientific">marine metagenome</name>
    <dbReference type="NCBI Taxonomy" id="408172"/>
    <lineage>
        <taxon>unclassified sequences</taxon>
        <taxon>metagenomes</taxon>
        <taxon>ecological metagenomes</taxon>
    </lineage>
</organism>
<evidence type="ECO:0000313" key="1">
    <source>
        <dbReference type="EMBL" id="SVD48891.1"/>
    </source>
</evidence>